<gene>
    <name evidence="1" type="ORF">QE405_001808</name>
</gene>
<evidence type="ECO:0000313" key="2">
    <source>
        <dbReference type="Proteomes" id="UP001239215"/>
    </source>
</evidence>
<dbReference type="RefSeq" id="WP_307199945.1">
    <property type="nucleotide sequence ID" value="NZ_JAUTAN010000001.1"/>
</dbReference>
<evidence type="ECO:0000313" key="1">
    <source>
        <dbReference type="EMBL" id="MDQ1104524.1"/>
    </source>
</evidence>
<dbReference type="Proteomes" id="UP001239215">
    <property type="component" value="Unassembled WGS sequence"/>
</dbReference>
<accession>A0AAJ1X1T6</accession>
<reference evidence="1" key="1">
    <citation type="submission" date="2023-07" db="EMBL/GenBank/DDBJ databases">
        <title>Functional and genomic diversity of the sorghum phyllosphere microbiome.</title>
        <authorList>
            <person name="Shade A."/>
        </authorList>
    </citation>
    <scope>NUCLEOTIDE SEQUENCE</scope>
    <source>
        <strain evidence="1">SORGH_AS_1067</strain>
    </source>
</reference>
<proteinExistence type="predicted"/>
<dbReference type="AlphaFoldDB" id="A0AAJ1X1T6"/>
<dbReference type="EMBL" id="JAUTAN010000001">
    <property type="protein sequence ID" value="MDQ1104524.1"/>
    <property type="molecule type" value="Genomic_DNA"/>
</dbReference>
<dbReference type="InterPro" id="IPR012338">
    <property type="entry name" value="Beta-lactam/transpept-like"/>
</dbReference>
<dbReference type="Gene3D" id="3.40.710.10">
    <property type="entry name" value="DD-peptidase/beta-lactamase superfamily"/>
    <property type="match status" value="1"/>
</dbReference>
<comment type="caution">
    <text evidence="1">The sequence shown here is derived from an EMBL/GenBank/DDBJ whole genome shotgun (WGS) entry which is preliminary data.</text>
</comment>
<protein>
    <submittedName>
        <fullName evidence="1">Uncharacterized protein</fullName>
    </submittedName>
</protein>
<sequence>MTTHPDRVGTPQRVLDVWRAELTPVAREWSLLLSSPEVELNHGDLRPGPGAGAATPLLLAQAVDLGAAAGADDAPDLATVLDASARAARPTSGSPDQALATLVALLGGAEAVNDRLRRGGHRTRFRTDGGSSLVPAEQAETMAALTGNPVYEVTLPALLADAPAGLAAYLVADAVLWHAQGWTPTTRQDGGVLALPDGEDLTVHVRAVVAGPSSSAEPVLDDPVYAAFGRALGRTLPLLGHGDLRVEA</sequence>
<organism evidence="1 2">
    <name type="scientific">Nocardioides zeae</name>
    <dbReference type="NCBI Taxonomy" id="1457234"/>
    <lineage>
        <taxon>Bacteria</taxon>
        <taxon>Bacillati</taxon>
        <taxon>Actinomycetota</taxon>
        <taxon>Actinomycetes</taxon>
        <taxon>Propionibacteriales</taxon>
        <taxon>Nocardioidaceae</taxon>
        <taxon>Nocardioides</taxon>
    </lineage>
</organism>
<name>A0AAJ1X1T6_9ACTN</name>